<evidence type="ECO:0000313" key="1">
    <source>
        <dbReference type="EMBL" id="KAJ3519265.1"/>
    </source>
</evidence>
<keyword evidence="2" id="KW-1185">Reference proteome</keyword>
<protein>
    <submittedName>
        <fullName evidence="1">Uncharacterized protein</fullName>
    </submittedName>
</protein>
<accession>A0ACC1RL56</accession>
<name>A0ACC1RL56_9HYPO</name>
<comment type="caution">
    <text evidence="1">The sequence shown here is derived from an EMBL/GenBank/DDBJ whole genome shotgun (WGS) entry which is preliminary data.</text>
</comment>
<dbReference type="EMBL" id="JANRMS010003195">
    <property type="protein sequence ID" value="KAJ3519265.1"/>
    <property type="molecule type" value="Genomic_DNA"/>
</dbReference>
<sequence>MGPAWRLEAQKDANGDARAEPAPIRTPINREPQERSETAEAQTMRHYIARRLHQSHWPESQHHNLPCRSISISILFETGAAHFLASLASGMKLATFNNGLWAAAVMVLGRWCAQCIGIATGQPLRGLAQLQVRQGHESEEPHGAMPRRQVDNKASFDTEGWAFGGREPHRCDHFGRMIHSPTKLGKRERAVTTVKGDDRHFDQVAFWPRAVLVSSSPQIVAFVEPVFRVIGRRRRNRVPWHRSRSAFWKEAAREEQMAAETTVQSIVTPIFFFSSFGRTLLLLSRLPVGHRRKSTANIVAVWLCSFCVLFVFLRKRKYQIRPSSDHSTTRGVMITPFPSFR</sequence>
<evidence type="ECO:0000313" key="2">
    <source>
        <dbReference type="Proteomes" id="UP001148629"/>
    </source>
</evidence>
<proteinExistence type="predicted"/>
<dbReference type="Proteomes" id="UP001148629">
    <property type="component" value="Unassembled WGS sequence"/>
</dbReference>
<reference evidence="1" key="1">
    <citation type="submission" date="2022-08" db="EMBL/GenBank/DDBJ databases">
        <title>Genome Sequence of Fusarium decemcellulare.</title>
        <authorList>
            <person name="Buettner E."/>
        </authorList>
    </citation>
    <scope>NUCLEOTIDE SEQUENCE</scope>
    <source>
        <strain evidence="1">Babe19</strain>
    </source>
</reference>
<organism evidence="1 2">
    <name type="scientific">Fusarium decemcellulare</name>
    <dbReference type="NCBI Taxonomy" id="57161"/>
    <lineage>
        <taxon>Eukaryota</taxon>
        <taxon>Fungi</taxon>
        <taxon>Dikarya</taxon>
        <taxon>Ascomycota</taxon>
        <taxon>Pezizomycotina</taxon>
        <taxon>Sordariomycetes</taxon>
        <taxon>Hypocreomycetidae</taxon>
        <taxon>Hypocreales</taxon>
        <taxon>Nectriaceae</taxon>
        <taxon>Fusarium</taxon>
        <taxon>Fusarium decemcellulare species complex</taxon>
    </lineage>
</organism>
<gene>
    <name evidence="1" type="ORF">NM208_g14192</name>
</gene>